<sequence length="94" mass="10568">MLGTQWAINYNPELVPRQAGYPMALPLPEEVITPFITDDLGAHDGRCLRDVHQAWRSVVRKGPEWGPQSCGASSSYKAWLQDRLEQASLTFEDP</sequence>
<feature type="domain" description="DUF7745" evidence="1">
    <location>
        <begin position="1"/>
        <end position="84"/>
    </location>
</feature>
<evidence type="ECO:0000259" key="1">
    <source>
        <dbReference type="Pfam" id="PF24924"/>
    </source>
</evidence>
<keyword evidence="3" id="KW-1185">Reference proteome</keyword>
<evidence type="ECO:0000313" key="3">
    <source>
        <dbReference type="Proteomes" id="UP000257109"/>
    </source>
</evidence>
<dbReference type="Pfam" id="PF24924">
    <property type="entry name" value="DUF7745"/>
    <property type="match status" value="1"/>
</dbReference>
<protein>
    <recommendedName>
        <fullName evidence="1">DUF7745 domain-containing protein</fullName>
    </recommendedName>
</protein>
<dbReference type="AlphaFoldDB" id="A0A371HMW3"/>
<feature type="non-terminal residue" evidence="2">
    <location>
        <position position="1"/>
    </location>
</feature>
<evidence type="ECO:0000313" key="2">
    <source>
        <dbReference type="EMBL" id="RDY04130.1"/>
    </source>
</evidence>
<dbReference type="Proteomes" id="UP000257109">
    <property type="component" value="Unassembled WGS sequence"/>
</dbReference>
<comment type="caution">
    <text evidence="2">The sequence shown here is derived from an EMBL/GenBank/DDBJ whole genome shotgun (WGS) entry which is preliminary data.</text>
</comment>
<organism evidence="2 3">
    <name type="scientific">Mucuna pruriens</name>
    <name type="common">Velvet bean</name>
    <name type="synonym">Dolichos pruriens</name>
    <dbReference type="NCBI Taxonomy" id="157652"/>
    <lineage>
        <taxon>Eukaryota</taxon>
        <taxon>Viridiplantae</taxon>
        <taxon>Streptophyta</taxon>
        <taxon>Embryophyta</taxon>
        <taxon>Tracheophyta</taxon>
        <taxon>Spermatophyta</taxon>
        <taxon>Magnoliopsida</taxon>
        <taxon>eudicotyledons</taxon>
        <taxon>Gunneridae</taxon>
        <taxon>Pentapetalae</taxon>
        <taxon>rosids</taxon>
        <taxon>fabids</taxon>
        <taxon>Fabales</taxon>
        <taxon>Fabaceae</taxon>
        <taxon>Papilionoideae</taxon>
        <taxon>50 kb inversion clade</taxon>
        <taxon>NPAAA clade</taxon>
        <taxon>indigoferoid/millettioid clade</taxon>
        <taxon>Phaseoleae</taxon>
        <taxon>Mucuna</taxon>
    </lineage>
</organism>
<dbReference type="EMBL" id="QJKJ01002142">
    <property type="protein sequence ID" value="RDY04130.1"/>
    <property type="molecule type" value="Genomic_DNA"/>
</dbReference>
<proteinExistence type="predicted"/>
<dbReference type="InterPro" id="IPR056647">
    <property type="entry name" value="DUF7745"/>
</dbReference>
<name>A0A371HMW3_MUCPR</name>
<accession>A0A371HMW3</accession>
<gene>
    <name evidence="2" type="ORF">CR513_12193</name>
</gene>
<reference evidence="2" key="1">
    <citation type="submission" date="2018-05" db="EMBL/GenBank/DDBJ databases">
        <title>Draft genome of Mucuna pruriens seed.</title>
        <authorList>
            <person name="Nnadi N.E."/>
            <person name="Vos R."/>
            <person name="Hasami M.H."/>
            <person name="Devisetty U.K."/>
            <person name="Aguiy J.C."/>
        </authorList>
    </citation>
    <scope>NUCLEOTIDE SEQUENCE [LARGE SCALE GENOMIC DNA]</scope>
    <source>
        <strain evidence="2">JCA_2017</strain>
    </source>
</reference>